<dbReference type="InterPro" id="IPR052530">
    <property type="entry name" value="NAD(P)H_nitroreductase"/>
</dbReference>
<keyword evidence="7" id="KW-0520">NAD</keyword>
<dbReference type="EMBL" id="JADZSC010000002">
    <property type="protein sequence ID" value="MBH0230953.1"/>
    <property type="molecule type" value="Genomic_DNA"/>
</dbReference>
<evidence type="ECO:0000256" key="4">
    <source>
        <dbReference type="ARBA" id="ARBA00022643"/>
    </source>
</evidence>
<feature type="domain" description="Nitroreductase" evidence="8">
    <location>
        <begin position="7"/>
        <end position="170"/>
    </location>
</feature>
<dbReference type="GO" id="GO:0016491">
    <property type="term" value="F:oxidoreductase activity"/>
    <property type="evidence" value="ECO:0007669"/>
    <property type="project" value="UniProtKB-KW"/>
</dbReference>
<dbReference type="AlphaFoldDB" id="A0A931MVE7"/>
<keyword evidence="5" id="KW-0521">NADP</keyword>
<evidence type="ECO:0000313" key="9">
    <source>
        <dbReference type="EMBL" id="MBH0230953.1"/>
    </source>
</evidence>
<dbReference type="InterPro" id="IPR000415">
    <property type="entry name" value="Nitroreductase-like"/>
</dbReference>
<evidence type="ECO:0000313" key="10">
    <source>
        <dbReference type="Proteomes" id="UP000614490"/>
    </source>
</evidence>
<proteinExistence type="inferred from homology"/>
<evidence type="ECO:0000256" key="2">
    <source>
        <dbReference type="ARBA" id="ARBA00007118"/>
    </source>
</evidence>
<accession>A0A931MVE7</accession>
<keyword evidence="4" id="KW-0288">FMN</keyword>
<dbReference type="InterPro" id="IPR029479">
    <property type="entry name" value="Nitroreductase"/>
</dbReference>
<evidence type="ECO:0000256" key="6">
    <source>
        <dbReference type="ARBA" id="ARBA00023002"/>
    </source>
</evidence>
<reference evidence="9 10" key="1">
    <citation type="journal article" date="2005" name="Int. J. Syst. Evol. Microbiol.">
        <title>Halobacillus yeomjeoni sp. nov., isolated from a marine solar saltern in Korea.</title>
        <authorList>
            <person name="Yoon J.H."/>
            <person name="Kang S.J."/>
            <person name="Lee C.H."/>
            <person name="Oh H.W."/>
            <person name="Oh T.K."/>
        </authorList>
    </citation>
    <scope>NUCLEOTIDE SEQUENCE [LARGE SCALE GENOMIC DNA]</scope>
    <source>
        <strain evidence="9 10">KCTC 3957</strain>
    </source>
</reference>
<sequence>MDLQTAIKERRSIHDFQPQELERGLMKHIFSQASWAPNHRMKEPWNITVFQEEAKLDYADAVLDSYVRNGFFEGYENGKINSMKKGIRDFLISIPHHALVYLEKDKDSHKFEEDYAAVCAYIQNVQLLAWEEGVGTLWTTSPYLNDPLFAEDLGLPPSKYKLAAVLQMGYPKKVPKFKPRSPIEEKCTFVHRSWKK</sequence>
<keyword evidence="3" id="KW-0285">Flavoprotein</keyword>
<comment type="similarity">
    <text evidence="2">Belongs to the nitroreductase family.</text>
</comment>
<dbReference type="RefSeq" id="WP_197317555.1">
    <property type="nucleotide sequence ID" value="NZ_JADZSC010000002.1"/>
</dbReference>
<dbReference type="PANTHER" id="PTHR43821">
    <property type="entry name" value="NAD(P)H NITROREDUCTASE YDJA-RELATED"/>
    <property type="match status" value="1"/>
</dbReference>
<gene>
    <name evidence="9" type="ORF">H0267_12060</name>
</gene>
<evidence type="ECO:0000259" key="8">
    <source>
        <dbReference type="Pfam" id="PF00881"/>
    </source>
</evidence>
<dbReference type="InterPro" id="IPR026021">
    <property type="entry name" value="YdjA-like"/>
</dbReference>
<keyword evidence="6" id="KW-0560">Oxidoreductase</keyword>
<name>A0A931MVE7_9BACI</name>
<keyword evidence="10" id="KW-1185">Reference proteome</keyword>
<dbReference type="PANTHER" id="PTHR43821:SF1">
    <property type="entry name" value="NAD(P)H NITROREDUCTASE YDJA-RELATED"/>
    <property type="match status" value="1"/>
</dbReference>
<dbReference type="Gene3D" id="3.40.109.10">
    <property type="entry name" value="NADH Oxidase"/>
    <property type="match status" value="1"/>
</dbReference>
<dbReference type="Pfam" id="PF00881">
    <property type="entry name" value="Nitroreductase"/>
    <property type="match status" value="1"/>
</dbReference>
<evidence type="ECO:0000256" key="3">
    <source>
        <dbReference type="ARBA" id="ARBA00022630"/>
    </source>
</evidence>
<dbReference type="CDD" id="cd02135">
    <property type="entry name" value="YdjA-like"/>
    <property type="match status" value="1"/>
</dbReference>
<evidence type="ECO:0000256" key="1">
    <source>
        <dbReference type="ARBA" id="ARBA00001917"/>
    </source>
</evidence>
<dbReference type="Proteomes" id="UP000614490">
    <property type="component" value="Unassembled WGS sequence"/>
</dbReference>
<evidence type="ECO:0000256" key="5">
    <source>
        <dbReference type="ARBA" id="ARBA00022857"/>
    </source>
</evidence>
<dbReference type="SUPFAM" id="SSF55469">
    <property type="entry name" value="FMN-dependent nitroreductase-like"/>
    <property type="match status" value="1"/>
</dbReference>
<comment type="cofactor">
    <cofactor evidence="1">
        <name>FMN</name>
        <dbReference type="ChEBI" id="CHEBI:58210"/>
    </cofactor>
</comment>
<organism evidence="9 10">
    <name type="scientific">Halobacillus yeomjeoni</name>
    <dbReference type="NCBI Taxonomy" id="311194"/>
    <lineage>
        <taxon>Bacteria</taxon>
        <taxon>Bacillati</taxon>
        <taxon>Bacillota</taxon>
        <taxon>Bacilli</taxon>
        <taxon>Bacillales</taxon>
        <taxon>Bacillaceae</taxon>
        <taxon>Halobacillus</taxon>
    </lineage>
</organism>
<comment type="caution">
    <text evidence="9">The sequence shown here is derived from an EMBL/GenBank/DDBJ whole genome shotgun (WGS) entry which is preliminary data.</text>
</comment>
<protein>
    <submittedName>
        <fullName evidence="9">Nitroreductase</fullName>
    </submittedName>
</protein>
<evidence type="ECO:0000256" key="7">
    <source>
        <dbReference type="ARBA" id="ARBA00023027"/>
    </source>
</evidence>